<feature type="transmembrane region" description="Helical" evidence="1">
    <location>
        <begin position="76"/>
        <end position="97"/>
    </location>
</feature>
<keyword evidence="1" id="KW-1133">Transmembrane helix</keyword>
<evidence type="ECO:0000313" key="2">
    <source>
        <dbReference type="EMBL" id="WMV35253.1"/>
    </source>
</evidence>
<accession>A0AAF0R6Z6</accession>
<dbReference type="EMBL" id="CP133617">
    <property type="protein sequence ID" value="WMV35253.1"/>
    <property type="molecule type" value="Genomic_DNA"/>
</dbReference>
<evidence type="ECO:0000256" key="1">
    <source>
        <dbReference type="SAM" id="Phobius"/>
    </source>
</evidence>
<keyword evidence="3" id="KW-1185">Reference proteome</keyword>
<dbReference type="AlphaFoldDB" id="A0AAF0R6Z6"/>
<name>A0AAF0R6Z6_SOLVR</name>
<gene>
    <name evidence="2" type="ORF">MTR67_028638</name>
</gene>
<feature type="transmembrane region" description="Helical" evidence="1">
    <location>
        <begin position="16"/>
        <end position="45"/>
    </location>
</feature>
<reference evidence="2" key="1">
    <citation type="submission" date="2023-08" db="EMBL/GenBank/DDBJ databases">
        <title>A de novo genome assembly of Solanum verrucosum Schlechtendal, a Mexican diploid species geographically isolated from the other diploid A-genome species in potato relatives.</title>
        <authorList>
            <person name="Hosaka K."/>
        </authorList>
    </citation>
    <scope>NUCLEOTIDE SEQUENCE</scope>
    <source>
        <tissue evidence="2">Young leaves</tissue>
    </source>
</reference>
<proteinExistence type="predicted"/>
<protein>
    <recommendedName>
        <fullName evidence="4">Transmembrane protein</fullName>
    </recommendedName>
</protein>
<keyword evidence="1" id="KW-0812">Transmembrane</keyword>
<organism evidence="2 3">
    <name type="scientific">Solanum verrucosum</name>
    <dbReference type="NCBI Taxonomy" id="315347"/>
    <lineage>
        <taxon>Eukaryota</taxon>
        <taxon>Viridiplantae</taxon>
        <taxon>Streptophyta</taxon>
        <taxon>Embryophyta</taxon>
        <taxon>Tracheophyta</taxon>
        <taxon>Spermatophyta</taxon>
        <taxon>Magnoliopsida</taxon>
        <taxon>eudicotyledons</taxon>
        <taxon>Gunneridae</taxon>
        <taxon>Pentapetalae</taxon>
        <taxon>asterids</taxon>
        <taxon>lamiids</taxon>
        <taxon>Solanales</taxon>
        <taxon>Solanaceae</taxon>
        <taxon>Solanoideae</taxon>
        <taxon>Solaneae</taxon>
        <taxon>Solanum</taxon>
    </lineage>
</organism>
<sequence>MTVGFSRVHRKRRRGVWIWWQLVVLLFVWFGGVSGGCVVVCMVRWCFRWLWVWSGFAGNEVLLAVSDRRRGGVLRLFVLGFLGGCLAVVFGLFQWGFGLRFRRGRGWFWDWWL</sequence>
<evidence type="ECO:0008006" key="4">
    <source>
        <dbReference type="Google" id="ProtNLM"/>
    </source>
</evidence>
<dbReference type="Proteomes" id="UP001234989">
    <property type="component" value="Chromosome 6"/>
</dbReference>
<evidence type="ECO:0000313" key="3">
    <source>
        <dbReference type="Proteomes" id="UP001234989"/>
    </source>
</evidence>
<keyword evidence="1" id="KW-0472">Membrane</keyword>